<sequence length="224" mass="25595">METLLWLRFAHRRSVSFIHQSLFFSVSKSVVWWLVALPFFSYAQNTAAVKTPLQVLDSTYAVHRVLFGVAEGTVANLRPQFSGTGKRWKTSRVYSLLPEADTMTLASQPVHPAFWFRAGKFIGVTYQLKKEQKTRLVLQNLTRQYGPPKPGNVAGMWYWLGQRTYILYEDALPDVALHIASLGMLNEQVIETAVRQEARQRLGWQPDSLGLPRQFLLPGEKTKK</sequence>
<dbReference type="KEGG" id="hsk:H4317_12905"/>
<organism evidence="1 2">
    <name type="scientific">Hymenobacter sediminicola</name>
    <dbReference type="NCBI Taxonomy" id="2761579"/>
    <lineage>
        <taxon>Bacteria</taxon>
        <taxon>Pseudomonadati</taxon>
        <taxon>Bacteroidota</taxon>
        <taxon>Cytophagia</taxon>
        <taxon>Cytophagales</taxon>
        <taxon>Hymenobacteraceae</taxon>
        <taxon>Hymenobacter</taxon>
    </lineage>
</organism>
<protein>
    <submittedName>
        <fullName evidence="1">Uncharacterized protein</fullName>
    </submittedName>
</protein>
<dbReference type="Proteomes" id="UP000515489">
    <property type="component" value="Chromosome"/>
</dbReference>
<dbReference type="EMBL" id="CP060202">
    <property type="protein sequence ID" value="QNH61070.1"/>
    <property type="molecule type" value="Genomic_DNA"/>
</dbReference>
<gene>
    <name evidence="1" type="ORF">H4317_12905</name>
</gene>
<evidence type="ECO:0000313" key="1">
    <source>
        <dbReference type="EMBL" id="QNH61070.1"/>
    </source>
</evidence>
<evidence type="ECO:0000313" key="2">
    <source>
        <dbReference type="Proteomes" id="UP000515489"/>
    </source>
</evidence>
<proteinExistence type="predicted"/>
<name>A0A7G7W3X7_9BACT</name>
<dbReference type="RefSeq" id="WP_185887000.1">
    <property type="nucleotide sequence ID" value="NZ_CP060202.1"/>
</dbReference>
<keyword evidence="2" id="KW-1185">Reference proteome</keyword>
<reference evidence="1 2" key="1">
    <citation type="submission" date="2020-08" db="EMBL/GenBank/DDBJ databases">
        <title>Hymenobacter sp. S2-20-2 genome sequencing.</title>
        <authorList>
            <person name="Jin L."/>
        </authorList>
    </citation>
    <scope>NUCLEOTIDE SEQUENCE [LARGE SCALE GENOMIC DNA]</scope>
    <source>
        <strain evidence="1 2">S2-20-2</strain>
    </source>
</reference>
<dbReference type="AlphaFoldDB" id="A0A7G7W3X7"/>
<accession>A0A7G7W3X7</accession>